<dbReference type="GO" id="GO:0016757">
    <property type="term" value="F:glycosyltransferase activity"/>
    <property type="evidence" value="ECO:0007669"/>
    <property type="project" value="UniProtKB-KW"/>
</dbReference>
<dbReference type="PANTHER" id="PTHR42280">
    <property type="entry name" value="CITG FAMILY PROTEIN"/>
    <property type="match status" value="1"/>
</dbReference>
<evidence type="ECO:0000313" key="2">
    <source>
        <dbReference type="Proteomes" id="UP001597106"/>
    </source>
</evidence>
<keyword evidence="2" id="KW-1185">Reference proteome</keyword>
<comment type="caution">
    <text evidence="1">The sequence shown here is derived from an EMBL/GenBank/DDBJ whole genome shotgun (WGS) entry which is preliminary data.</text>
</comment>
<dbReference type="PANTHER" id="PTHR42280:SF1">
    <property type="entry name" value="CITG FAMILY PROTEIN"/>
    <property type="match status" value="1"/>
</dbReference>
<evidence type="ECO:0000313" key="1">
    <source>
        <dbReference type="EMBL" id="MFD0930260.1"/>
    </source>
</evidence>
<dbReference type="EC" id="2.4.2.52" evidence="1"/>
<name>A0ABW3GM99_9PROT</name>
<accession>A0ABW3GM99</accession>
<dbReference type="Gene3D" id="1.10.4200.10">
    <property type="entry name" value="Triphosphoribosyl-dephospho-CoA protein"/>
    <property type="match status" value="1"/>
</dbReference>
<keyword evidence="1" id="KW-0328">Glycosyltransferase</keyword>
<keyword evidence="1" id="KW-0808">Transferase</keyword>
<protein>
    <submittedName>
        <fullName evidence="1">Triphosphoribosyl-dephospho-CoA synthase</fullName>
        <ecNumber evidence="1">2.4.2.52</ecNumber>
    </submittedName>
</protein>
<dbReference type="EMBL" id="JBHTJW010000002">
    <property type="protein sequence ID" value="MFD0930260.1"/>
    <property type="molecule type" value="Genomic_DNA"/>
</dbReference>
<sequence length="286" mass="31223">MNTQIQTAYLQACLAELEALKPGNVHIFADGHGMQVQHFVESARVSAPALCDDAQFGKRSLGQRILQALQATYSQVGCNTNLGIVLLAAPLVQATVDYAALPLKTGLQQVLQQTTVEDAAAVYAGIRLVNPAGMGQRSEHDVSEAPQITLLQAMHLASAQDEIGRQYNEGYARLFEEALPLYLEQCQRWERPAWALTAAYLYWLSSVPDSHIVRKYGLQTAHEVQTTAGQHYQALLALDNPKTYLPALLAWDQALKAERLNPGTSADLTVITAMLATMQTTGVHTL</sequence>
<dbReference type="GO" id="GO:0046917">
    <property type="term" value="F:triphosphoribosyl-dephospho-CoA synthase activity"/>
    <property type="evidence" value="ECO:0007669"/>
    <property type="project" value="UniProtKB-EC"/>
</dbReference>
<organism evidence="1 2">
    <name type="scientific">Methylophilus glucosoxydans</name>
    <dbReference type="NCBI Taxonomy" id="752553"/>
    <lineage>
        <taxon>Bacteria</taxon>
        <taxon>Pseudomonadati</taxon>
        <taxon>Pseudomonadota</taxon>
        <taxon>Betaproteobacteria</taxon>
        <taxon>Nitrosomonadales</taxon>
        <taxon>Methylophilaceae</taxon>
        <taxon>Methylophilus</taxon>
    </lineage>
</organism>
<dbReference type="Proteomes" id="UP001597106">
    <property type="component" value="Unassembled WGS sequence"/>
</dbReference>
<dbReference type="RefSeq" id="WP_379076463.1">
    <property type="nucleotide sequence ID" value="NZ_JBHTJW010000002.1"/>
</dbReference>
<reference evidence="2" key="1">
    <citation type="journal article" date="2019" name="Int. J. Syst. Evol. Microbiol.">
        <title>The Global Catalogue of Microorganisms (GCM) 10K type strain sequencing project: providing services to taxonomists for standard genome sequencing and annotation.</title>
        <authorList>
            <consortium name="The Broad Institute Genomics Platform"/>
            <consortium name="The Broad Institute Genome Sequencing Center for Infectious Disease"/>
            <person name="Wu L."/>
            <person name="Ma J."/>
        </authorList>
    </citation>
    <scope>NUCLEOTIDE SEQUENCE [LARGE SCALE GENOMIC DNA]</scope>
    <source>
        <strain evidence="2">CCUG 59685</strain>
    </source>
</reference>
<dbReference type="Pfam" id="PF01874">
    <property type="entry name" value="CitG"/>
    <property type="match status" value="1"/>
</dbReference>
<proteinExistence type="predicted"/>
<dbReference type="InterPro" id="IPR002736">
    <property type="entry name" value="CitG"/>
</dbReference>
<gene>
    <name evidence="1" type="ORF">ACFQ1T_10785</name>
</gene>